<feature type="domain" description="RecA family profile 1" evidence="7">
    <location>
        <begin position="1"/>
        <end position="119"/>
    </location>
</feature>
<dbReference type="Gene3D" id="3.40.50.300">
    <property type="entry name" value="P-loop containing nucleotide triphosphate hydrolases"/>
    <property type="match status" value="1"/>
</dbReference>
<dbReference type="GO" id="GO:0006281">
    <property type="term" value="P:DNA repair"/>
    <property type="evidence" value="ECO:0007669"/>
    <property type="project" value="InterPro"/>
</dbReference>
<dbReference type="InterPro" id="IPR049428">
    <property type="entry name" value="RecA-like_N"/>
</dbReference>
<comment type="caution">
    <text evidence="8">The sequence shown here is derived from an EMBL/GenBank/DDBJ whole genome shotgun (WGS) entry which is preliminary data.</text>
</comment>
<dbReference type="PANTHER" id="PTHR45900:SF1">
    <property type="entry name" value="MITOCHONDRIAL DNA REPAIR PROTEIN RECA HOMOLOG-RELATED"/>
    <property type="match status" value="1"/>
</dbReference>
<protein>
    <recommendedName>
        <fullName evidence="2">Protein RecA</fullName>
    </recommendedName>
</protein>
<dbReference type="GO" id="GO:0003697">
    <property type="term" value="F:single-stranded DNA binding"/>
    <property type="evidence" value="ECO:0007669"/>
    <property type="project" value="InterPro"/>
</dbReference>
<dbReference type="PANTHER" id="PTHR45900">
    <property type="entry name" value="RECA"/>
    <property type="match status" value="1"/>
</dbReference>
<gene>
    <name evidence="8" type="ORF">OMM_13743</name>
</gene>
<dbReference type="GO" id="GO:0006310">
    <property type="term" value="P:DNA recombination"/>
    <property type="evidence" value="ECO:0007669"/>
    <property type="project" value="UniProtKB-KW"/>
</dbReference>
<evidence type="ECO:0000259" key="7">
    <source>
        <dbReference type="PROSITE" id="PS50162"/>
    </source>
</evidence>
<keyword evidence="3" id="KW-0547">Nucleotide-binding</keyword>
<comment type="similarity">
    <text evidence="1">Belongs to the RecA family.</text>
</comment>
<feature type="transmembrane region" description="Helical" evidence="6">
    <location>
        <begin position="123"/>
        <end position="145"/>
    </location>
</feature>
<evidence type="ECO:0000256" key="2">
    <source>
        <dbReference type="ARBA" id="ARBA00015553"/>
    </source>
</evidence>
<dbReference type="InterPro" id="IPR013765">
    <property type="entry name" value="DNA_recomb/repair_RecA"/>
</dbReference>
<dbReference type="InterPro" id="IPR027417">
    <property type="entry name" value="P-loop_NTPase"/>
</dbReference>
<dbReference type="EMBL" id="ATBP01002519">
    <property type="protein sequence ID" value="ETR65766.1"/>
    <property type="molecule type" value="Genomic_DNA"/>
</dbReference>
<accession>A0A1V1NTF7</accession>
<name>A0A1V1NTF7_9BACT</name>
<dbReference type="PRINTS" id="PR00142">
    <property type="entry name" value="RECA"/>
</dbReference>
<reference evidence="9" key="1">
    <citation type="submission" date="2012-11" db="EMBL/GenBank/DDBJ databases">
        <authorList>
            <person name="Lucero-Rivera Y.E."/>
            <person name="Tovar-Ramirez D."/>
        </authorList>
    </citation>
    <scope>NUCLEOTIDE SEQUENCE [LARGE SCALE GENOMIC DNA]</scope>
    <source>
        <strain evidence="9">Araruama</strain>
    </source>
</reference>
<dbReference type="PROSITE" id="PS50162">
    <property type="entry name" value="RECA_2"/>
    <property type="match status" value="1"/>
</dbReference>
<evidence type="ECO:0000256" key="5">
    <source>
        <dbReference type="ARBA" id="ARBA00023172"/>
    </source>
</evidence>
<evidence type="ECO:0000313" key="8">
    <source>
        <dbReference type="EMBL" id="ETR65766.1"/>
    </source>
</evidence>
<keyword evidence="6" id="KW-0472">Membrane</keyword>
<evidence type="ECO:0000256" key="1">
    <source>
        <dbReference type="ARBA" id="ARBA00009391"/>
    </source>
</evidence>
<proteinExistence type="inferred from homology"/>
<dbReference type="SUPFAM" id="SSF52540">
    <property type="entry name" value="P-loop containing nucleoside triphosphate hydrolases"/>
    <property type="match status" value="1"/>
</dbReference>
<keyword evidence="6" id="KW-1133">Transmembrane helix</keyword>
<dbReference type="GO" id="GO:0005524">
    <property type="term" value="F:ATP binding"/>
    <property type="evidence" value="ECO:0007669"/>
    <property type="project" value="UniProtKB-KW"/>
</dbReference>
<keyword evidence="5" id="KW-0233">DNA recombination</keyword>
<evidence type="ECO:0000313" key="9">
    <source>
        <dbReference type="Proteomes" id="UP000189670"/>
    </source>
</evidence>
<dbReference type="Pfam" id="PF00154">
    <property type="entry name" value="RecA_N"/>
    <property type="match status" value="1"/>
</dbReference>
<keyword evidence="6" id="KW-0812">Transmembrane</keyword>
<evidence type="ECO:0000256" key="3">
    <source>
        <dbReference type="ARBA" id="ARBA00022741"/>
    </source>
</evidence>
<dbReference type="InterPro" id="IPR020588">
    <property type="entry name" value="RecA_ATP-bd"/>
</dbReference>
<dbReference type="GO" id="GO:0140664">
    <property type="term" value="F:ATP-dependent DNA damage sensor activity"/>
    <property type="evidence" value="ECO:0007669"/>
    <property type="project" value="InterPro"/>
</dbReference>
<keyword evidence="4" id="KW-0067">ATP-binding</keyword>
<organism evidence="8 9">
    <name type="scientific">Candidatus Magnetoglobus multicellularis str. Araruama</name>
    <dbReference type="NCBI Taxonomy" id="890399"/>
    <lineage>
        <taxon>Bacteria</taxon>
        <taxon>Pseudomonadati</taxon>
        <taxon>Thermodesulfobacteriota</taxon>
        <taxon>Desulfobacteria</taxon>
        <taxon>Desulfobacterales</taxon>
        <taxon>Desulfobacteraceae</taxon>
        <taxon>Candidatus Magnetoglobus</taxon>
    </lineage>
</organism>
<evidence type="ECO:0000256" key="4">
    <source>
        <dbReference type="ARBA" id="ARBA00022840"/>
    </source>
</evidence>
<dbReference type="Proteomes" id="UP000189670">
    <property type="component" value="Unassembled WGS sequence"/>
</dbReference>
<evidence type="ECO:0000256" key="6">
    <source>
        <dbReference type="SAM" id="Phobius"/>
    </source>
</evidence>
<dbReference type="AlphaFoldDB" id="A0A1V1NTF7"/>
<sequence>MHLIAQAQRAGGVCAFIDAEHAFDPKYARNIGINVENLLIAQPDYGEQALAICETLVRSEAVNVVVIDSVAALIPKAELDGNMGDTHVGLQARMMSQGLRKLTSVTSKSNAIVIFINQLREKVGIILVILKLLLVVEHLNFTLLFD</sequence>
<dbReference type="GO" id="GO:0005829">
    <property type="term" value="C:cytosol"/>
    <property type="evidence" value="ECO:0007669"/>
    <property type="project" value="TreeGrafter"/>
</dbReference>